<dbReference type="CDD" id="cd01672">
    <property type="entry name" value="TMPK"/>
    <property type="match status" value="1"/>
</dbReference>
<dbReference type="InterPro" id="IPR018095">
    <property type="entry name" value="Thymidylate_kin_CS"/>
</dbReference>
<evidence type="ECO:0000256" key="1">
    <source>
        <dbReference type="ARBA" id="ARBA00004992"/>
    </source>
</evidence>
<organism evidence="11 12">
    <name type="scientific">Patella caerulea</name>
    <name type="common">Rayed Mediterranean limpet</name>
    <dbReference type="NCBI Taxonomy" id="87958"/>
    <lineage>
        <taxon>Eukaryota</taxon>
        <taxon>Metazoa</taxon>
        <taxon>Spiralia</taxon>
        <taxon>Lophotrochozoa</taxon>
        <taxon>Mollusca</taxon>
        <taxon>Gastropoda</taxon>
        <taxon>Patellogastropoda</taxon>
        <taxon>Patelloidea</taxon>
        <taxon>Patellidae</taxon>
        <taxon>Patella</taxon>
    </lineage>
</organism>
<keyword evidence="5" id="KW-0808">Transferase</keyword>
<dbReference type="HAMAP" id="MF_00165">
    <property type="entry name" value="Thymidylate_kinase"/>
    <property type="match status" value="1"/>
</dbReference>
<comment type="caution">
    <text evidence="11">The sequence shown here is derived from an EMBL/GenBank/DDBJ whole genome shotgun (WGS) entry which is preliminary data.</text>
</comment>
<evidence type="ECO:0000256" key="3">
    <source>
        <dbReference type="ARBA" id="ARBA00012980"/>
    </source>
</evidence>
<gene>
    <name evidence="11" type="ORF">SNE40_000150</name>
</gene>
<keyword evidence="12" id="KW-1185">Reference proteome</keyword>
<dbReference type="FunFam" id="3.40.50.300:FF:000679">
    <property type="entry name" value="Thymidylate kinase"/>
    <property type="match status" value="1"/>
</dbReference>
<protein>
    <recommendedName>
        <fullName evidence="4">Thymidylate kinase</fullName>
        <ecNumber evidence="3">2.7.4.9</ecNumber>
    </recommendedName>
</protein>
<dbReference type="EC" id="2.7.4.9" evidence="3"/>
<dbReference type="GO" id="GO:0005829">
    <property type="term" value="C:cytosol"/>
    <property type="evidence" value="ECO:0007669"/>
    <property type="project" value="TreeGrafter"/>
</dbReference>
<feature type="domain" description="Thymidylate kinase-like" evidence="10">
    <location>
        <begin position="10"/>
        <end position="186"/>
    </location>
</feature>
<dbReference type="InterPro" id="IPR027417">
    <property type="entry name" value="P-loop_NTPase"/>
</dbReference>
<evidence type="ECO:0000256" key="5">
    <source>
        <dbReference type="ARBA" id="ARBA00022679"/>
    </source>
</evidence>
<dbReference type="EMBL" id="JAZGQO010000001">
    <property type="protein sequence ID" value="KAK6194530.1"/>
    <property type="molecule type" value="Genomic_DNA"/>
</dbReference>
<keyword evidence="6" id="KW-0545">Nucleotide biosynthesis</keyword>
<dbReference type="GO" id="GO:0006235">
    <property type="term" value="P:dTTP biosynthetic process"/>
    <property type="evidence" value="ECO:0007669"/>
    <property type="project" value="TreeGrafter"/>
</dbReference>
<dbReference type="Pfam" id="PF02223">
    <property type="entry name" value="Thymidylate_kin"/>
    <property type="match status" value="1"/>
</dbReference>
<evidence type="ECO:0000256" key="2">
    <source>
        <dbReference type="ARBA" id="ARBA00009776"/>
    </source>
</evidence>
<evidence type="ECO:0000313" key="12">
    <source>
        <dbReference type="Proteomes" id="UP001347796"/>
    </source>
</evidence>
<evidence type="ECO:0000256" key="8">
    <source>
        <dbReference type="ARBA" id="ARBA00022777"/>
    </source>
</evidence>
<dbReference type="InterPro" id="IPR039430">
    <property type="entry name" value="Thymidylate_kin-like_dom"/>
</dbReference>
<dbReference type="Proteomes" id="UP001347796">
    <property type="component" value="Unassembled WGS sequence"/>
</dbReference>
<dbReference type="SUPFAM" id="SSF52540">
    <property type="entry name" value="P-loop containing nucleoside triphosphate hydrolases"/>
    <property type="match status" value="1"/>
</dbReference>
<evidence type="ECO:0000256" key="7">
    <source>
        <dbReference type="ARBA" id="ARBA00022741"/>
    </source>
</evidence>
<comment type="similarity">
    <text evidence="2">Belongs to the thymidylate kinase family.</text>
</comment>
<dbReference type="GO" id="GO:0005524">
    <property type="term" value="F:ATP binding"/>
    <property type="evidence" value="ECO:0007669"/>
    <property type="project" value="UniProtKB-KW"/>
</dbReference>
<dbReference type="GO" id="GO:0005739">
    <property type="term" value="C:mitochondrion"/>
    <property type="evidence" value="ECO:0007669"/>
    <property type="project" value="TreeGrafter"/>
</dbReference>
<dbReference type="InterPro" id="IPR018094">
    <property type="entry name" value="Thymidylate_kinase"/>
</dbReference>
<sequence>MIDRGSLIVFEGCDRSGKTTQCNKLITQLEADGHKAKYLKFPDRTTKIGQLINSYLGQSCDLDDHAIHLLYSANRWEAIHTMKSLINQGTTLIVDRYAYSGVAYTAAKEGFTLDWCKQPDIGLPQPDKVFYLTLSSEALSRRGGFGDERYEKKDIQDKVAQNFQKLKDGDWEEIDADKSVEDLHRELYSRVKQVMEDSKKKALGKLWTNQS</sequence>
<dbReference type="PANTHER" id="PTHR10344:SF1">
    <property type="entry name" value="THYMIDYLATE KINASE"/>
    <property type="match status" value="1"/>
</dbReference>
<dbReference type="GO" id="GO:0005634">
    <property type="term" value="C:nucleus"/>
    <property type="evidence" value="ECO:0007669"/>
    <property type="project" value="TreeGrafter"/>
</dbReference>
<evidence type="ECO:0000313" key="11">
    <source>
        <dbReference type="EMBL" id="KAK6194530.1"/>
    </source>
</evidence>
<dbReference type="GO" id="GO:0006227">
    <property type="term" value="P:dUDP biosynthetic process"/>
    <property type="evidence" value="ECO:0007669"/>
    <property type="project" value="TreeGrafter"/>
</dbReference>
<name>A0AAN8Q9P3_PATCE</name>
<dbReference type="NCBIfam" id="TIGR00041">
    <property type="entry name" value="DTMP_kinase"/>
    <property type="match status" value="1"/>
</dbReference>
<dbReference type="GO" id="GO:0004798">
    <property type="term" value="F:dTMP kinase activity"/>
    <property type="evidence" value="ECO:0007669"/>
    <property type="project" value="UniProtKB-EC"/>
</dbReference>
<keyword evidence="8" id="KW-0418">Kinase</keyword>
<accession>A0AAN8Q9P3</accession>
<dbReference type="PANTHER" id="PTHR10344">
    <property type="entry name" value="THYMIDYLATE KINASE"/>
    <property type="match status" value="1"/>
</dbReference>
<evidence type="ECO:0000259" key="10">
    <source>
        <dbReference type="Pfam" id="PF02223"/>
    </source>
</evidence>
<evidence type="ECO:0000256" key="9">
    <source>
        <dbReference type="ARBA" id="ARBA00022840"/>
    </source>
</evidence>
<evidence type="ECO:0000256" key="4">
    <source>
        <dbReference type="ARBA" id="ARBA00017144"/>
    </source>
</evidence>
<dbReference type="GO" id="GO:0004550">
    <property type="term" value="F:nucleoside diphosphate kinase activity"/>
    <property type="evidence" value="ECO:0007669"/>
    <property type="project" value="TreeGrafter"/>
</dbReference>
<reference evidence="11 12" key="1">
    <citation type="submission" date="2024-01" db="EMBL/GenBank/DDBJ databases">
        <title>The genome of the rayed Mediterranean limpet Patella caerulea (Linnaeus, 1758).</title>
        <authorList>
            <person name="Anh-Thu Weber A."/>
            <person name="Halstead-Nussloch G."/>
        </authorList>
    </citation>
    <scope>NUCLEOTIDE SEQUENCE [LARGE SCALE GENOMIC DNA]</scope>
    <source>
        <strain evidence="11">AATW-2023a</strain>
        <tissue evidence="11">Whole specimen</tissue>
    </source>
</reference>
<evidence type="ECO:0000256" key="6">
    <source>
        <dbReference type="ARBA" id="ARBA00022727"/>
    </source>
</evidence>
<comment type="pathway">
    <text evidence="1">Pyrimidine metabolism; dTTP biosynthesis.</text>
</comment>
<dbReference type="PROSITE" id="PS01331">
    <property type="entry name" value="THYMIDYLATE_KINASE"/>
    <property type="match status" value="1"/>
</dbReference>
<dbReference type="AlphaFoldDB" id="A0AAN8Q9P3"/>
<dbReference type="Gene3D" id="3.40.50.300">
    <property type="entry name" value="P-loop containing nucleotide triphosphate hydrolases"/>
    <property type="match status" value="1"/>
</dbReference>
<dbReference type="GO" id="GO:0006233">
    <property type="term" value="P:dTDP biosynthetic process"/>
    <property type="evidence" value="ECO:0007669"/>
    <property type="project" value="InterPro"/>
</dbReference>
<proteinExistence type="inferred from homology"/>
<keyword evidence="9" id="KW-0067">ATP-binding</keyword>
<keyword evidence="7" id="KW-0547">Nucleotide-binding</keyword>